<reference evidence="1 2" key="1">
    <citation type="submission" date="2015-11" db="EMBL/GenBank/DDBJ databases">
        <title>Genomic analysis of 38 Legionella species identifies large and diverse effector repertoires.</title>
        <authorList>
            <person name="Burstein D."/>
            <person name="Amaro F."/>
            <person name="Zusman T."/>
            <person name="Lifshitz Z."/>
            <person name="Cohen O."/>
            <person name="Gilbert J.A."/>
            <person name="Pupko T."/>
            <person name="Shuman H.A."/>
            <person name="Segal G."/>
        </authorList>
    </citation>
    <scope>NUCLEOTIDE SEQUENCE [LARGE SCALE GENOMIC DNA]</scope>
    <source>
        <strain evidence="1 2">ATCC 49751</strain>
    </source>
</reference>
<dbReference type="EMBL" id="LNYI01000053">
    <property type="protein sequence ID" value="KTD19284.1"/>
    <property type="molecule type" value="Genomic_DNA"/>
</dbReference>
<comment type="caution">
    <text evidence="1">The sequence shown here is derived from an EMBL/GenBank/DDBJ whole genome shotgun (WGS) entry which is preliminary data.</text>
</comment>
<protein>
    <submittedName>
        <fullName evidence="1">Uncharacterized protein</fullName>
    </submittedName>
</protein>
<sequence length="72" mass="8569">MVINKTTFLWYALDFHFYRQVWINLLERQPHTLLVYNSSRVIPAQAGIHPANKMMYPVEEWIPACARMTQFA</sequence>
<evidence type="ECO:0000313" key="1">
    <source>
        <dbReference type="EMBL" id="KTD19284.1"/>
    </source>
</evidence>
<keyword evidence="2" id="KW-1185">Reference proteome</keyword>
<proteinExistence type="predicted"/>
<organism evidence="1 2">
    <name type="scientific">Legionella lansingensis</name>
    <dbReference type="NCBI Taxonomy" id="45067"/>
    <lineage>
        <taxon>Bacteria</taxon>
        <taxon>Pseudomonadati</taxon>
        <taxon>Pseudomonadota</taxon>
        <taxon>Gammaproteobacteria</taxon>
        <taxon>Legionellales</taxon>
        <taxon>Legionellaceae</taxon>
        <taxon>Legionella</taxon>
    </lineage>
</organism>
<accession>A0A0W0VGK0</accession>
<dbReference type="RefSeq" id="WP_207385251.1">
    <property type="nucleotide sequence ID" value="NZ_CAAAJD010000010.1"/>
</dbReference>
<dbReference type="Proteomes" id="UP000054869">
    <property type="component" value="Unassembled WGS sequence"/>
</dbReference>
<gene>
    <name evidence="1" type="ORF">Llan_2136</name>
</gene>
<name>A0A0W0VGK0_9GAMM</name>
<dbReference type="AlphaFoldDB" id="A0A0W0VGK0"/>
<evidence type="ECO:0000313" key="2">
    <source>
        <dbReference type="Proteomes" id="UP000054869"/>
    </source>
</evidence>
<dbReference type="PATRIC" id="fig|45067.4.peg.2245"/>